<organism evidence="2 3">
    <name type="scientific">bacterium (Candidatus Gribaldobacteria) CG_4_10_14_0_2_um_filter_36_18</name>
    <dbReference type="NCBI Taxonomy" id="2014264"/>
    <lineage>
        <taxon>Bacteria</taxon>
        <taxon>Candidatus Gribaldobacteria</taxon>
    </lineage>
</organism>
<keyword evidence="1" id="KW-1133">Transmembrane helix</keyword>
<dbReference type="EMBL" id="PFPS01000026">
    <property type="protein sequence ID" value="PJA02469.1"/>
    <property type="molecule type" value="Genomic_DNA"/>
</dbReference>
<feature type="transmembrane region" description="Helical" evidence="1">
    <location>
        <begin position="47"/>
        <end position="65"/>
    </location>
</feature>
<protein>
    <submittedName>
        <fullName evidence="2">Uncharacterized protein</fullName>
    </submittedName>
</protein>
<comment type="caution">
    <text evidence="2">The sequence shown here is derived from an EMBL/GenBank/DDBJ whole genome shotgun (WGS) entry which is preliminary data.</text>
</comment>
<proteinExistence type="predicted"/>
<gene>
    <name evidence="2" type="ORF">COX73_00615</name>
</gene>
<evidence type="ECO:0000313" key="2">
    <source>
        <dbReference type="EMBL" id="PJA02469.1"/>
    </source>
</evidence>
<evidence type="ECO:0000313" key="3">
    <source>
        <dbReference type="Proteomes" id="UP000231469"/>
    </source>
</evidence>
<feature type="transmembrane region" description="Helical" evidence="1">
    <location>
        <begin position="115"/>
        <end position="136"/>
    </location>
</feature>
<dbReference type="Proteomes" id="UP000231469">
    <property type="component" value="Unassembled WGS sequence"/>
</dbReference>
<feature type="transmembrane region" description="Helical" evidence="1">
    <location>
        <begin position="85"/>
        <end position="103"/>
    </location>
</feature>
<dbReference type="AlphaFoldDB" id="A0A2M7VLC8"/>
<keyword evidence="1" id="KW-0812">Transmembrane</keyword>
<accession>A0A2M7VLC8</accession>
<sequence length="140" mass="15751">MFKKISKILPYLAVIPTNPNPPLIGIKYFNLDTFIGQTLGWLKWPNLLGLSFAAISFVVSAYFIIQYTKGFFAGRQIPKSWKFILWGIFITAIAEIGEMLGYYEWPNAGLIETNLLLLLPHALGGTLIGLGAYFLYKEIT</sequence>
<evidence type="ECO:0000256" key="1">
    <source>
        <dbReference type="SAM" id="Phobius"/>
    </source>
</evidence>
<keyword evidence="1" id="KW-0472">Membrane</keyword>
<reference evidence="3" key="1">
    <citation type="submission" date="2017-09" db="EMBL/GenBank/DDBJ databases">
        <title>Depth-based differentiation of microbial function through sediment-hosted aquifers and enrichment of novel symbionts in the deep terrestrial subsurface.</title>
        <authorList>
            <person name="Probst A.J."/>
            <person name="Ladd B."/>
            <person name="Jarett J.K."/>
            <person name="Geller-Mcgrath D.E."/>
            <person name="Sieber C.M.K."/>
            <person name="Emerson J.B."/>
            <person name="Anantharaman K."/>
            <person name="Thomas B.C."/>
            <person name="Malmstrom R."/>
            <person name="Stieglmeier M."/>
            <person name="Klingl A."/>
            <person name="Woyke T."/>
            <person name="Ryan C.M."/>
            <person name="Banfield J.F."/>
        </authorList>
    </citation>
    <scope>NUCLEOTIDE SEQUENCE [LARGE SCALE GENOMIC DNA]</scope>
</reference>
<name>A0A2M7VLC8_9BACT</name>